<organism evidence="1">
    <name type="scientific">plant metagenome</name>
    <dbReference type="NCBI Taxonomy" id="1297885"/>
    <lineage>
        <taxon>unclassified sequences</taxon>
        <taxon>metagenomes</taxon>
        <taxon>organismal metagenomes</taxon>
    </lineage>
</organism>
<gene>
    <name evidence="1" type="ORF">AMP9_0118</name>
</gene>
<protein>
    <submittedName>
        <fullName evidence="1">Uncharacterized protein</fullName>
    </submittedName>
</protein>
<accession>A0A484NXH7</accession>
<dbReference type="EMBL" id="CAADHY010000009">
    <property type="protein sequence ID" value="VFR17260.1"/>
    <property type="molecule type" value="Genomic_DNA"/>
</dbReference>
<evidence type="ECO:0000313" key="1">
    <source>
        <dbReference type="EMBL" id="VFR17260.1"/>
    </source>
</evidence>
<sequence length="44" mass="5126">MQGAWACLAGISPRAWLARQAQRFRIPAYAKPFCRNRSFRQTSR</sequence>
<reference evidence="1" key="1">
    <citation type="submission" date="2019-03" db="EMBL/GenBank/DDBJ databases">
        <authorList>
            <person name="Danneels B."/>
        </authorList>
    </citation>
    <scope>NUCLEOTIDE SEQUENCE</scope>
</reference>
<name>A0A484NXH7_9ZZZZ</name>
<proteinExistence type="predicted"/>
<dbReference type="AlphaFoldDB" id="A0A484NXH7"/>